<evidence type="ECO:0000256" key="7">
    <source>
        <dbReference type="ARBA" id="ARBA00022932"/>
    </source>
</evidence>
<dbReference type="GO" id="GO:0008408">
    <property type="term" value="F:3'-5' exonuclease activity"/>
    <property type="evidence" value="ECO:0007669"/>
    <property type="project" value="InterPro"/>
</dbReference>
<evidence type="ECO:0000313" key="10">
    <source>
        <dbReference type="EMBL" id="CUP60625.1"/>
    </source>
</evidence>
<dbReference type="Pfam" id="PF02767">
    <property type="entry name" value="DNA_pol3_beta_2"/>
    <property type="match status" value="1"/>
</dbReference>
<dbReference type="PANTHER" id="PTHR30478:SF0">
    <property type="entry name" value="BETA SLIDING CLAMP"/>
    <property type="match status" value="1"/>
</dbReference>
<dbReference type="GO" id="GO:0009360">
    <property type="term" value="C:DNA polymerase III complex"/>
    <property type="evidence" value="ECO:0007669"/>
    <property type="project" value="InterPro"/>
</dbReference>
<dbReference type="PANTHER" id="PTHR30478">
    <property type="entry name" value="DNA POLYMERASE III SUBUNIT BETA"/>
    <property type="match status" value="1"/>
</dbReference>
<dbReference type="SUPFAM" id="SSF55979">
    <property type="entry name" value="DNA clamp"/>
    <property type="match status" value="2"/>
</dbReference>
<comment type="subcellular location">
    <subcellularLocation>
        <location evidence="1">Cytoplasm</location>
    </subcellularLocation>
</comment>
<sequence>MKIRIAKEDLVKALKKVIGGIGVGGKDLDYLKITADSTGVEFMTTGRLLGIKTKVSERLEVKEPGECCTNCRRALEIASLMPEGEITIRQKDSALFMEAERCHLKGEVGDLEKVLPFQALEGEEKRLSLNAYTFKQMITDVLFACYRGEENPQMSSVYFEIADSTVQVTALDGHQIAIRKEEVKPTGIHANCMIRGAILSAILPLIPSDIEKEVTFVIGENRFLLETETDKVSGALTGGRFYEYERLFPDKSPVVKIRVDKAILMDTIGRCAYALMPAMSGNVPQPTIFDIDRTINVHMDGKVTVDEELAADVEGKPLRIGLSPAIMKGILKAYPEDEIEMHFYGKKNVVVYTGDTAKFVQLPVNIRD</sequence>
<gene>
    <name evidence="10" type="primary">dnaN_1</name>
    <name evidence="10" type="ORF">ERS852569_00147</name>
</gene>
<evidence type="ECO:0000259" key="9">
    <source>
        <dbReference type="Pfam" id="PF02767"/>
    </source>
</evidence>
<feature type="domain" description="DNA polymerase III beta sliding clamp central" evidence="9">
    <location>
        <begin position="129"/>
        <end position="241"/>
    </location>
</feature>
<keyword evidence="7" id="KW-0239">DNA-directed DNA polymerase</keyword>
<dbReference type="GO" id="GO:0006271">
    <property type="term" value="P:DNA strand elongation involved in DNA replication"/>
    <property type="evidence" value="ECO:0007669"/>
    <property type="project" value="TreeGrafter"/>
</dbReference>
<dbReference type="InterPro" id="IPR022637">
    <property type="entry name" value="DNA_polIII_beta_cen"/>
</dbReference>
<dbReference type="SMART" id="SM00480">
    <property type="entry name" value="POL3Bc"/>
    <property type="match status" value="1"/>
</dbReference>
<dbReference type="InterPro" id="IPR046938">
    <property type="entry name" value="DNA_clamp_sf"/>
</dbReference>
<comment type="similarity">
    <text evidence="2">Belongs to the beta sliding clamp family.</text>
</comment>
<dbReference type="GO" id="GO:0005737">
    <property type="term" value="C:cytoplasm"/>
    <property type="evidence" value="ECO:0007669"/>
    <property type="project" value="UniProtKB-SubCell"/>
</dbReference>
<evidence type="ECO:0000256" key="3">
    <source>
        <dbReference type="ARBA" id="ARBA00022490"/>
    </source>
</evidence>
<evidence type="ECO:0000256" key="8">
    <source>
        <dbReference type="ARBA" id="ARBA00023125"/>
    </source>
</evidence>
<organism evidence="10 11">
    <name type="scientific">Blautia obeum</name>
    <dbReference type="NCBI Taxonomy" id="40520"/>
    <lineage>
        <taxon>Bacteria</taxon>
        <taxon>Bacillati</taxon>
        <taxon>Bacillota</taxon>
        <taxon>Clostridia</taxon>
        <taxon>Lachnospirales</taxon>
        <taxon>Lachnospiraceae</taxon>
        <taxon>Blautia</taxon>
    </lineage>
</organism>
<dbReference type="RefSeq" id="WP_055059185.1">
    <property type="nucleotide sequence ID" value="NZ_CZBP01000001.1"/>
</dbReference>
<evidence type="ECO:0000256" key="5">
    <source>
        <dbReference type="ARBA" id="ARBA00022695"/>
    </source>
</evidence>
<protein>
    <submittedName>
        <fullName evidence="10">DNA polymerase III subunit beta</fullName>
        <ecNumber evidence="10">2.7.7.7</ecNumber>
    </submittedName>
</protein>
<dbReference type="InterPro" id="IPR001001">
    <property type="entry name" value="DNA_polIII_beta"/>
</dbReference>
<keyword evidence="8" id="KW-0238">DNA-binding</keyword>
<keyword evidence="3" id="KW-0963">Cytoplasm</keyword>
<keyword evidence="6" id="KW-0235">DNA replication</keyword>
<dbReference type="GO" id="GO:0003677">
    <property type="term" value="F:DNA binding"/>
    <property type="evidence" value="ECO:0007669"/>
    <property type="project" value="UniProtKB-KW"/>
</dbReference>
<dbReference type="EC" id="2.7.7.7" evidence="10"/>
<keyword evidence="5 10" id="KW-0548">Nucleotidyltransferase</keyword>
<accession>A0A174PQM6</accession>
<proteinExistence type="inferred from homology"/>
<evidence type="ECO:0000256" key="1">
    <source>
        <dbReference type="ARBA" id="ARBA00004496"/>
    </source>
</evidence>
<dbReference type="Proteomes" id="UP000095762">
    <property type="component" value="Unassembled WGS sequence"/>
</dbReference>
<evidence type="ECO:0000313" key="11">
    <source>
        <dbReference type="Proteomes" id="UP000095762"/>
    </source>
</evidence>
<keyword evidence="4 10" id="KW-0808">Transferase</keyword>
<dbReference type="GO" id="GO:0003887">
    <property type="term" value="F:DNA-directed DNA polymerase activity"/>
    <property type="evidence" value="ECO:0007669"/>
    <property type="project" value="UniProtKB-KW"/>
</dbReference>
<evidence type="ECO:0000256" key="2">
    <source>
        <dbReference type="ARBA" id="ARBA00010752"/>
    </source>
</evidence>
<reference evidence="10 11" key="1">
    <citation type="submission" date="2015-09" db="EMBL/GenBank/DDBJ databases">
        <authorList>
            <consortium name="Pathogen Informatics"/>
        </authorList>
    </citation>
    <scope>NUCLEOTIDE SEQUENCE [LARGE SCALE GENOMIC DNA]</scope>
    <source>
        <strain evidence="10 11">2789STDY5834957</strain>
    </source>
</reference>
<dbReference type="Gene3D" id="3.70.10.10">
    <property type="match status" value="1"/>
</dbReference>
<evidence type="ECO:0000256" key="6">
    <source>
        <dbReference type="ARBA" id="ARBA00022705"/>
    </source>
</evidence>
<name>A0A174PQM6_9FIRM</name>
<dbReference type="EMBL" id="CZBP01000001">
    <property type="protein sequence ID" value="CUP60625.1"/>
    <property type="molecule type" value="Genomic_DNA"/>
</dbReference>
<dbReference type="AlphaFoldDB" id="A0A174PQM6"/>
<dbReference type="Gene3D" id="3.10.150.10">
    <property type="entry name" value="DNA Polymerase III, subunit A, domain 2"/>
    <property type="match status" value="1"/>
</dbReference>
<evidence type="ECO:0000256" key="4">
    <source>
        <dbReference type="ARBA" id="ARBA00022679"/>
    </source>
</evidence>